<dbReference type="PANTHER" id="PTHR12810:SF0">
    <property type="entry name" value="SMALL RIBOSOMAL SUBUNIT PROTEIN MS29"/>
    <property type="match status" value="1"/>
</dbReference>
<evidence type="ECO:0000256" key="2">
    <source>
        <dbReference type="ARBA" id="ARBA00009863"/>
    </source>
</evidence>
<dbReference type="Proteomes" id="UP000829685">
    <property type="component" value="Unassembled WGS sequence"/>
</dbReference>
<accession>A0A9Q0AN73</accession>
<proteinExistence type="inferred from homology"/>
<keyword evidence="5" id="KW-0496">Mitochondrion</keyword>
<dbReference type="Pfam" id="PF10236">
    <property type="entry name" value="DAP3"/>
    <property type="match status" value="1"/>
</dbReference>
<evidence type="ECO:0000256" key="6">
    <source>
        <dbReference type="ARBA" id="ARBA00023274"/>
    </source>
</evidence>
<evidence type="ECO:0000256" key="1">
    <source>
        <dbReference type="ARBA" id="ARBA00004173"/>
    </source>
</evidence>
<sequence length="463" mass="50663">MAAPNCWRCLARPSQRLLAPTSTSSSLAVPVTTATFSTSARLAKKEGGGLSSHVRTGKKLVLGRKKKQDPGKPVLPGERKAFRKRIQLSNDNALEVPGLAQVTAATLVDPAAAGKIVGLPDALIDQLRTVEAFKPTQNWGLFRSPHMLVRQETVDLIKDMTDKVQKKQTVRTVITGERGSGKSILGLQVLSAGLLNKWVVINIPEAQELSTAHTDYSPIPKSEMFSHPTYILKLMQAIYSANKDILSKLQVGLEHIHLPFSVPRSMSLAALANATKEPDFAWPTFHALWQELLLPGRPPIMFNLDGLSHMMRVSDYRNPAFELIHCHDLALLRLFADALGGKTQFPNGAAITGVMTKGNCPKLPSVDMALEQAAAAQAGTEIPARDPFYRKYDDRVFDALKGVSVFNVKGVSKPEARALMEYWAASGVLRMRVDEKNVSEKWTLAGSGVLGEMERASLYVVRL</sequence>
<evidence type="ECO:0000313" key="9">
    <source>
        <dbReference type="Proteomes" id="UP000829685"/>
    </source>
</evidence>
<reference evidence="8" key="1">
    <citation type="submission" date="2021-03" db="EMBL/GenBank/DDBJ databases">
        <title>Revisited historic fungal species revealed as producer of novel bioactive compounds through whole genome sequencing and comparative genomics.</title>
        <authorList>
            <person name="Vignolle G.A."/>
            <person name="Hochenegger N."/>
            <person name="Mach R.L."/>
            <person name="Mach-Aigner A.R."/>
            <person name="Javad Rahimi M."/>
            <person name="Salim K.A."/>
            <person name="Chan C.M."/>
            <person name="Lim L.B.L."/>
            <person name="Cai F."/>
            <person name="Druzhinina I.S."/>
            <person name="U'Ren J.M."/>
            <person name="Derntl C."/>
        </authorList>
    </citation>
    <scope>NUCLEOTIDE SEQUENCE</scope>
    <source>
        <strain evidence="8">TUCIM 5799</strain>
    </source>
</reference>
<gene>
    <name evidence="8" type="ORF">JX265_007768</name>
</gene>
<comment type="caution">
    <text evidence="8">The sequence shown here is derived from an EMBL/GenBank/DDBJ whole genome shotgun (WGS) entry which is preliminary data.</text>
</comment>
<evidence type="ECO:0000313" key="8">
    <source>
        <dbReference type="EMBL" id="KAI1866467.1"/>
    </source>
</evidence>
<organism evidence="8 9">
    <name type="scientific">Neoarthrinium moseri</name>
    <dbReference type="NCBI Taxonomy" id="1658444"/>
    <lineage>
        <taxon>Eukaryota</taxon>
        <taxon>Fungi</taxon>
        <taxon>Dikarya</taxon>
        <taxon>Ascomycota</taxon>
        <taxon>Pezizomycotina</taxon>
        <taxon>Sordariomycetes</taxon>
        <taxon>Xylariomycetidae</taxon>
        <taxon>Amphisphaeriales</taxon>
        <taxon>Apiosporaceae</taxon>
        <taxon>Neoarthrinium</taxon>
    </lineage>
</organism>
<keyword evidence="4" id="KW-0689">Ribosomal protein</keyword>
<evidence type="ECO:0000256" key="4">
    <source>
        <dbReference type="ARBA" id="ARBA00022980"/>
    </source>
</evidence>
<keyword evidence="6" id="KW-0687">Ribonucleoprotein</keyword>
<dbReference type="EMBL" id="JAFIMR010000020">
    <property type="protein sequence ID" value="KAI1866467.1"/>
    <property type="molecule type" value="Genomic_DNA"/>
</dbReference>
<dbReference type="AlphaFoldDB" id="A0A9Q0AN73"/>
<comment type="subcellular location">
    <subcellularLocation>
        <location evidence="1">Mitochondrion</location>
    </subcellularLocation>
</comment>
<evidence type="ECO:0000256" key="7">
    <source>
        <dbReference type="ARBA" id="ARBA00035140"/>
    </source>
</evidence>
<dbReference type="GO" id="GO:0003735">
    <property type="term" value="F:structural constituent of ribosome"/>
    <property type="evidence" value="ECO:0007669"/>
    <property type="project" value="TreeGrafter"/>
</dbReference>
<dbReference type="InterPro" id="IPR019368">
    <property type="entry name" value="Ribosomal_mS29"/>
</dbReference>
<keyword evidence="3" id="KW-0809">Transit peptide</keyword>
<dbReference type="PANTHER" id="PTHR12810">
    <property type="entry name" value="MITOCHONDRIAL 28S RIBOSOMAL PROTEIN S29"/>
    <property type="match status" value="1"/>
</dbReference>
<evidence type="ECO:0000256" key="3">
    <source>
        <dbReference type="ARBA" id="ARBA00022946"/>
    </source>
</evidence>
<evidence type="ECO:0000256" key="5">
    <source>
        <dbReference type="ARBA" id="ARBA00023128"/>
    </source>
</evidence>
<name>A0A9Q0AN73_9PEZI</name>
<dbReference type="GO" id="GO:0005763">
    <property type="term" value="C:mitochondrial small ribosomal subunit"/>
    <property type="evidence" value="ECO:0007669"/>
    <property type="project" value="TreeGrafter"/>
</dbReference>
<keyword evidence="9" id="KW-1185">Reference proteome</keyword>
<protein>
    <recommendedName>
        <fullName evidence="7">Small ribosomal subunit protein mS29</fullName>
    </recommendedName>
</protein>
<comment type="similarity">
    <text evidence="2">Belongs to the mitochondrion-specific ribosomal protein mS29 family.</text>
</comment>